<keyword evidence="3" id="KW-1185">Reference proteome</keyword>
<name>A0ABV5RMP7_9ACTN</name>
<gene>
    <name evidence="2" type="ORF">ACFFTL_41115</name>
</gene>
<feature type="region of interest" description="Disordered" evidence="1">
    <location>
        <begin position="237"/>
        <end position="263"/>
    </location>
</feature>
<dbReference type="EMBL" id="JBHMCG010000182">
    <property type="protein sequence ID" value="MFB9578497.1"/>
    <property type="molecule type" value="Genomic_DNA"/>
</dbReference>
<evidence type="ECO:0000256" key="1">
    <source>
        <dbReference type="SAM" id="MobiDB-lite"/>
    </source>
</evidence>
<evidence type="ECO:0000313" key="2">
    <source>
        <dbReference type="EMBL" id="MFB9578497.1"/>
    </source>
</evidence>
<dbReference type="Proteomes" id="UP001589710">
    <property type="component" value="Unassembled WGS sequence"/>
</dbReference>
<sequence length="263" mass="28603">MSAQTADHHSIIDAMTTNAARSTLPYQQAHRGTDFGTAFWFNDLVDTQGDTETIRQYLVTARALTRYDVAEVRLRPELSKSAMSANALALLAFEDGWIPLGDSGVAVMSAAPLHALARRKRWEWATDEITDGLAAKEQDVAGIGDEPVPAYVLGHDVGPDRTDLPQAVVVGTVVRDAADGPVWWNGTVPVGCVGAPVFVGIHLDGRRFRLVCLGVILPEDGSRHPVATFDRIRSAVRELPEPPSPPASDDPAPRSRRWWRRAG</sequence>
<proteinExistence type="predicted"/>
<comment type="caution">
    <text evidence="2">The sequence shown here is derived from an EMBL/GenBank/DDBJ whole genome shotgun (WGS) entry which is preliminary data.</text>
</comment>
<evidence type="ECO:0000313" key="3">
    <source>
        <dbReference type="Proteomes" id="UP001589710"/>
    </source>
</evidence>
<dbReference type="RefSeq" id="WP_345512370.1">
    <property type="nucleotide sequence ID" value="NZ_BAAAXD010000015.1"/>
</dbReference>
<accession>A0ABV5RMP7</accession>
<feature type="compositionally biased region" description="Basic residues" evidence="1">
    <location>
        <begin position="254"/>
        <end position="263"/>
    </location>
</feature>
<organism evidence="2 3">
    <name type="scientific">Streptomyces yanii</name>
    <dbReference type="NCBI Taxonomy" id="78510"/>
    <lineage>
        <taxon>Bacteria</taxon>
        <taxon>Bacillati</taxon>
        <taxon>Actinomycetota</taxon>
        <taxon>Actinomycetes</taxon>
        <taxon>Kitasatosporales</taxon>
        <taxon>Streptomycetaceae</taxon>
        <taxon>Streptomyces</taxon>
    </lineage>
</organism>
<reference evidence="2 3" key="1">
    <citation type="submission" date="2024-09" db="EMBL/GenBank/DDBJ databases">
        <authorList>
            <person name="Sun Q."/>
            <person name="Mori K."/>
        </authorList>
    </citation>
    <scope>NUCLEOTIDE SEQUENCE [LARGE SCALE GENOMIC DNA]</scope>
    <source>
        <strain evidence="2 3">JCM 3331</strain>
    </source>
</reference>
<protein>
    <submittedName>
        <fullName evidence="2">Uncharacterized protein</fullName>
    </submittedName>
</protein>